<keyword evidence="1" id="KW-1133">Transmembrane helix</keyword>
<feature type="transmembrane region" description="Helical" evidence="1">
    <location>
        <begin position="21"/>
        <end position="38"/>
    </location>
</feature>
<name>M0E7E2_9EURY</name>
<reference evidence="2 3" key="1">
    <citation type="journal article" date="2014" name="PLoS Genet.">
        <title>Phylogenetically driven sequencing of extremely halophilic archaea reveals strategies for static and dynamic osmo-response.</title>
        <authorList>
            <person name="Becker E.A."/>
            <person name="Seitzer P.M."/>
            <person name="Tritt A."/>
            <person name="Larsen D."/>
            <person name="Krusor M."/>
            <person name="Yao A.I."/>
            <person name="Wu D."/>
            <person name="Madern D."/>
            <person name="Eisen J.A."/>
            <person name="Darling A.E."/>
            <person name="Facciotti M.T."/>
        </authorList>
    </citation>
    <scope>NUCLEOTIDE SEQUENCE [LARGE SCALE GENOMIC DNA]</scope>
    <source>
        <strain evidence="2 3">DSM 10284</strain>
    </source>
</reference>
<dbReference type="OrthoDB" id="221164at2157"/>
<proteinExistence type="predicted"/>
<gene>
    <name evidence="2" type="ORF">C464_16102</name>
</gene>
<feature type="transmembrane region" description="Helical" evidence="1">
    <location>
        <begin position="77"/>
        <end position="98"/>
    </location>
</feature>
<dbReference type="InterPro" id="IPR055943">
    <property type="entry name" value="DUF7521"/>
</dbReference>
<keyword evidence="1" id="KW-0812">Transmembrane</keyword>
<dbReference type="Proteomes" id="UP000011509">
    <property type="component" value="Unassembled WGS sequence"/>
</dbReference>
<dbReference type="EMBL" id="AOJL01000061">
    <property type="protein sequence ID" value="ELZ43690.1"/>
    <property type="molecule type" value="Genomic_DNA"/>
</dbReference>
<dbReference type="AlphaFoldDB" id="M0E7E2"/>
<evidence type="ECO:0000313" key="2">
    <source>
        <dbReference type="EMBL" id="ELZ43690.1"/>
    </source>
</evidence>
<protein>
    <submittedName>
        <fullName evidence="2">Uncharacterized protein</fullName>
    </submittedName>
</protein>
<feature type="transmembrane region" description="Helical" evidence="1">
    <location>
        <begin position="47"/>
        <end position="71"/>
    </location>
</feature>
<sequence length="103" mass="11752">MLDILQIDLDTLRTIRQASELVPMILGLAISYLAYTAYQQNQSRPMLYIAVGFMLVLFVQAPLALVLIYLLELPTPVLNTIIQIPEFIGLCLILYGLWMPRRD</sequence>
<evidence type="ECO:0000313" key="3">
    <source>
        <dbReference type="Proteomes" id="UP000011509"/>
    </source>
</evidence>
<dbReference type="Pfam" id="PF24365">
    <property type="entry name" value="DUF7521"/>
    <property type="match status" value="1"/>
</dbReference>
<accession>M0E7E2</accession>
<keyword evidence="3" id="KW-1185">Reference proteome</keyword>
<evidence type="ECO:0000256" key="1">
    <source>
        <dbReference type="SAM" id="Phobius"/>
    </source>
</evidence>
<keyword evidence="1" id="KW-0472">Membrane</keyword>
<dbReference type="RefSeq" id="WP_006114750.1">
    <property type="nucleotide sequence ID" value="NZ_AOJL01000061.1"/>
</dbReference>
<organism evidence="2 3">
    <name type="scientific">Halorubrum coriense DSM 10284</name>
    <dbReference type="NCBI Taxonomy" id="1227466"/>
    <lineage>
        <taxon>Archaea</taxon>
        <taxon>Methanobacteriati</taxon>
        <taxon>Methanobacteriota</taxon>
        <taxon>Stenosarchaea group</taxon>
        <taxon>Halobacteria</taxon>
        <taxon>Halobacteriales</taxon>
        <taxon>Haloferacaceae</taxon>
        <taxon>Halorubrum</taxon>
    </lineage>
</organism>
<comment type="caution">
    <text evidence="2">The sequence shown here is derived from an EMBL/GenBank/DDBJ whole genome shotgun (WGS) entry which is preliminary data.</text>
</comment>